<dbReference type="AlphaFoldDB" id="A0A1M7HUM7"/>
<accession>A0A1M7HUM7</accession>
<evidence type="ECO:0000313" key="2">
    <source>
        <dbReference type="Proteomes" id="UP000184394"/>
    </source>
</evidence>
<proteinExistence type="predicted"/>
<name>A0A1M7HUM7_RUMFL</name>
<evidence type="ECO:0000313" key="1">
    <source>
        <dbReference type="EMBL" id="SHM32175.1"/>
    </source>
</evidence>
<reference evidence="1 2" key="1">
    <citation type="submission" date="2016-11" db="EMBL/GenBank/DDBJ databases">
        <authorList>
            <person name="Jaros S."/>
            <person name="Januszkiewicz K."/>
            <person name="Wedrychowicz H."/>
        </authorList>
    </citation>
    <scope>NUCLEOTIDE SEQUENCE [LARGE SCALE GENOMIC DNA]</scope>
    <source>
        <strain evidence="1 2">Y1</strain>
    </source>
</reference>
<dbReference type="Proteomes" id="UP000184394">
    <property type="component" value="Unassembled WGS sequence"/>
</dbReference>
<protein>
    <submittedName>
        <fullName evidence="1">Uncharacterized protein</fullName>
    </submittedName>
</protein>
<sequence length="65" mass="7954">MPEYKAIDKLFYSFHSEFEAIVMDMIAEKTDKRIIDTMFEDFDRLQEEYHEKLRQICREDGEDRG</sequence>
<dbReference type="RefSeq" id="WP_072949191.1">
    <property type="nucleotide sequence ID" value="NZ_FRCT01000003.1"/>
</dbReference>
<gene>
    <name evidence="1" type="ORF">SAMN04487860_103106</name>
</gene>
<dbReference type="EMBL" id="FRCT01000003">
    <property type="protein sequence ID" value="SHM32175.1"/>
    <property type="molecule type" value="Genomic_DNA"/>
</dbReference>
<organism evidence="1 2">
    <name type="scientific">Ruminococcus flavefaciens</name>
    <dbReference type="NCBI Taxonomy" id="1265"/>
    <lineage>
        <taxon>Bacteria</taxon>
        <taxon>Bacillati</taxon>
        <taxon>Bacillota</taxon>
        <taxon>Clostridia</taxon>
        <taxon>Eubacteriales</taxon>
        <taxon>Oscillospiraceae</taxon>
        <taxon>Ruminococcus</taxon>
    </lineage>
</organism>
<dbReference type="OrthoDB" id="9865498at2"/>